<dbReference type="Proteomes" id="UP000188604">
    <property type="component" value="Chromosome"/>
</dbReference>
<organism evidence="2 3">
    <name type="scientific">Neoasaia chiangmaiensis</name>
    <dbReference type="NCBI Taxonomy" id="320497"/>
    <lineage>
        <taxon>Bacteria</taxon>
        <taxon>Pseudomonadati</taxon>
        <taxon>Pseudomonadota</taxon>
        <taxon>Alphaproteobacteria</taxon>
        <taxon>Acetobacterales</taxon>
        <taxon>Acetobacteraceae</taxon>
        <taxon>Neoasaia</taxon>
    </lineage>
</organism>
<proteinExistence type="predicted"/>
<reference evidence="2 3" key="1">
    <citation type="submission" date="2016-03" db="EMBL/GenBank/DDBJ databases">
        <title>Acetic acid bacteria sequencing.</title>
        <authorList>
            <person name="Brandt J."/>
            <person name="Jakob F."/>
            <person name="Vogel R.F."/>
        </authorList>
    </citation>
    <scope>NUCLEOTIDE SEQUENCE [LARGE SCALE GENOMIC DNA]</scope>
    <source>
        <strain evidence="2 3">NBRC 101099</strain>
    </source>
</reference>
<dbReference type="PROSITE" id="PS50297">
    <property type="entry name" value="ANK_REP_REGION"/>
    <property type="match status" value="1"/>
</dbReference>
<gene>
    <name evidence="2" type="ORF">A0U93_08395</name>
</gene>
<dbReference type="EMBL" id="CP014691">
    <property type="protein sequence ID" value="AQS87956.1"/>
    <property type="molecule type" value="Genomic_DNA"/>
</dbReference>
<dbReference type="SUPFAM" id="SSF48403">
    <property type="entry name" value="Ankyrin repeat"/>
    <property type="match status" value="1"/>
</dbReference>
<dbReference type="Gene3D" id="1.25.40.20">
    <property type="entry name" value="Ankyrin repeat-containing domain"/>
    <property type="match status" value="1"/>
</dbReference>
<dbReference type="AlphaFoldDB" id="A0A1U9KQ93"/>
<keyword evidence="3" id="KW-1185">Reference proteome</keyword>
<dbReference type="KEGG" id="nch:A0U93_08395"/>
<dbReference type="PROSITE" id="PS50088">
    <property type="entry name" value="ANK_REPEAT"/>
    <property type="match status" value="1"/>
</dbReference>
<dbReference type="InterPro" id="IPR036770">
    <property type="entry name" value="Ankyrin_rpt-contain_sf"/>
</dbReference>
<keyword evidence="1" id="KW-0040">ANK repeat</keyword>
<feature type="repeat" description="ANK" evidence="1">
    <location>
        <begin position="44"/>
        <end position="76"/>
    </location>
</feature>
<evidence type="ECO:0000256" key="1">
    <source>
        <dbReference type="PROSITE-ProRule" id="PRU00023"/>
    </source>
</evidence>
<evidence type="ECO:0000313" key="2">
    <source>
        <dbReference type="EMBL" id="AQS87956.1"/>
    </source>
</evidence>
<sequence>MGWFGKKKSYDGELIDAIMGSERKEAMDLVKSGASLEEKYDRYAGSTPLLMASATDQWDLVEFFIEYGANIWAYSKFGMNVGDYAEGSRVIPDCPEGQALQRVRAILHQRGFPSPAPHPKEVVRLAAEGKWPPAGAH</sequence>
<name>A0A1U9KQ93_9PROT</name>
<dbReference type="STRING" id="320497.A0U93_08395"/>
<evidence type="ECO:0000313" key="3">
    <source>
        <dbReference type="Proteomes" id="UP000188604"/>
    </source>
</evidence>
<protein>
    <submittedName>
        <fullName evidence="2">Uncharacterized protein</fullName>
    </submittedName>
</protein>
<accession>A0A1U9KQ93</accession>
<dbReference type="InterPro" id="IPR002110">
    <property type="entry name" value="Ankyrin_rpt"/>
</dbReference>